<dbReference type="PANTHER" id="PTHR43877">
    <property type="entry name" value="AMINOALKYLPHOSPHONATE N-ACETYLTRANSFERASE-RELATED-RELATED"/>
    <property type="match status" value="1"/>
</dbReference>
<keyword evidence="2" id="KW-0012">Acyltransferase</keyword>
<evidence type="ECO:0000256" key="2">
    <source>
        <dbReference type="ARBA" id="ARBA00023315"/>
    </source>
</evidence>
<evidence type="ECO:0000256" key="1">
    <source>
        <dbReference type="ARBA" id="ARBA00022679"/>
    </source>
</evidence>
<dbReference type="Proteomes" id="UP000324965">
    <property type="component" value="Unassembled WGS sequence"/>
</dbReference>
<gene>
    <name evidence="4" type="ORF">FGF04_11060</name>
</gene>
<evidence type="ECO:0000313" key="4">
    <source>
        <dbReference type="EMBL" id="KAA0940035.1"/>
    </source>
</evidence>
<dbReference type="Pfam" id="PF00583">
    <property type="entry name" value="Acetyltransf_1"/>
    <property type="match status" value="1"/>
</dbReference>
<dbReference type="Gene3D" id="3.40.630.30">
    <property type="match status" value="1"/>
</dbReference>
<reference evidence="4 5" key="1">
    <citation type="submission" date="2019-05" db="EMBL/GenBank/DDBJ databases">
        <authorList>
            <person name="Hariharan J."/>
            <person name="Choudoir M.J."/>
            <person name="Diebold P."/>
            <person name="Panke-Buisse K."/>
            <person name="Buckley D.H."/>
        </authorList>
    </citation>
    <scope>NUCLEOTIDE SEQUENCE [LARGE SCALE GENOMIC DNA]</scope>
    <source>
        <strain evidence="4 5">SUN51</strain>
    </source>
</reference>
<dbReference type="InterPro" id="IPR016181">
    <property type="entry name" value="Acyl_CoA_acyltransferase"/>
</dbReference>
<dbReference type="EMBL" id="VDFC01000033">
    <property type="protein sequence ID" value="KAA0940035.1"/>
    <property type="molecule type" value="Genomic_DNA"/>
</dbReference>
<protein>
    <submittedName>
        <fullName evidence="4">GNAT family N-acetyltransferase</fullName>
    </submittedName>
</protein>
<proteinExistence type="predicted"/>
<accession>A0A5B0BHG7</accession>
<dbReference type="InterPro" id="IPR050832">
    <property type="entry name" value="Bact_Acetyltransf"/>
</dbReference>
<keyword evidence="1 4" id="KW-0808">Transferase</keyword>
<dbReference type="AlphaFoldDB" id="A0A5B0BHG7"/>
<dbReference type="PANTHER" id="PTHR43877:SF2">
    <property type="entry name" value="AMINOALKYLPHOSPHONATE N-ACETYLTRANSFERASE-RELATED"/>
    <property type="match status" value="1"/>
</dbReference>
<evidence type="ECO:0000259" key="3">
    <source>
        <dbReference type="PROSITE" id="PS51186"/>
    </source>
</evidence>
<dbReference type="InterPro" id="IPR000182">
    <property type="entry name" value="GNAT_dom"/>
</dbReference>
<feature type="domain" description="N-acetyltransferase" evidence="3">
    <location>
        <begin position="13"/>
        <end position="170"/>
    </location>
</feature>
<sequence>MIMGEDRAARRVPAIRWVTEEWDAAAPVRLREQMSAELAPRYAPVEHRRVRPPQPAAEEILVTWVAYADDVPVATASLRRLPDRHEVKRVFVHAAHRGRGLARAALAAVESSALDLGVGRLWLQTGELQPEALALYARESWQRVRPYAPYDRNPFSVCFTKALDERAPLPG</sequence>
<dbReference type="GO" id="GO:0016747">
    <property type="term" value="F:acyltransferase activity, transferring groups other than amino-acyl groups"/>
    <property type="evidence" value="ECO:0007669"/>
    <property type="project" value="InterPro"/>
</dbReference>
<comment type="caution">
    <text evidence="4">The sequence shown here is derived from an EMBL/GenBank/DDBJ whole genome shotgun (WGS) entry which is preliminary data.</text>
</comment>
<dbReference type="RefSeq" id="WP_149511120.1">
    <property type="nucleotide sequence ID" value="NZ_VDFC01000033.1"/>
</dbReference>
<name>A0A5B0BHG7_9ACTN</name>
<keyword evidence="5" id="KW-1185">Reference proteome</keyword>
<dbReference type="SUPFAM" id="SSF55729">
    <property type="entry name" value="Acyl-CoA N-acyltransferases (Nat)"/>
    <property type="match status" value="1"/>
</dbReference>
<organism evidence="4 5">
    <name type="scientific">Streptomyces apricus</name>
    <dbReference type="NCBI Taxonomy" id="1828112"/>
    <lineage>
        <taxon>Bacteria</taxon>
        <taxon>Bacillati</taxon>
        <taxon>Actinomycetota</taxon>
        <taxon>Actinomycetes</taxon>
        <taxon>Kitasatosporales</taxon>
        <taxon>Streptomycetaceae</taxon>
        <taxon>Streptomyces</taxon>
    </lineage>
</organism>
<dbReference type="OrthoDB" id="70840at2"/>
<evidence type="ECO:0000313" key="5">
    <source>
        <dbReference type="Proteomes" id="UP000324965"/>
    </source>
</evidence>
<dbReference type="PROSITE" id="PS51186">
    <property type="entry name" value="GNAT"/>
    <property type="match status" value="1"/>
</dbReference>